<dbReference type="InterPro" id="IPR036424">
    <property type="entry name" value="UPP_synth-like_sf"/>
</dbReference>
<reference evidence="1" key="2">
    <citation type="submission" date="2023-07" db="EMBL/GenBank/DDBJ databases">
        <authorList>
            <consortium name="Lawrence Berkeley National Laboratory"/>
            <person name="Haridas S."/>
            <person name="Hensen N."/>
            <person name="Bonometti L."/>
            <person name="Westerberg I."/>
            <person name="Brannstrom I.O."/>
            <person name="Guillou S."/>
            <person name="Cros-Aarteil S."/>
            <person name="Calhoun S."/>
            <person name="Kuo A."/>
            <person name="Mondo S."/>
            <person name="Pangilinan J."/>
            <person name="Riley R."/>
            <person name="LaButti K."/>
            <person name="Andreopoulos B."/>
            <person name="Lipzen A."/>
            <person name="Chen C."/>
            <person name="Yanf M."/>
            <person name="Daum C."/>
            <person name="Ng V."/>
            <person name="Clum A."/>
            <person name="Steindorff A."/>
            <person name="Ohm R."/>
            <person name="Martin F."/>
            <person name="Silar P."/>
            <person name="Natvig D."/>
            <person name="Lalanne C."/>
            <person name="Gautier V."/>
            <person name="Ament-velasquez S.L."/>
            <person name="Kruys A."/>
            <person name="Hutchinson M.I."/>
            <person name="Powell A.J."/>
            <person name="Barry K."/>
            <person name="Miller A.N."/>
            <person name="Grigoriev I.V."/>
            <person name="Debuchy R."/>
            <person name="Gladieux P."/>
            <person name="Thoren M.H."/>
            <person name="Johannesson H."/>
        </authorList>
    </citation>
    <scope>NUCLEOTIDE SEQUENCE</scope>
    <source>
        <strain evidence="1">FGSC 1904</strain>
    </source>
</reference>
<dbReference type="SUPFAM" id="SSF64005">
    <property type="entry name" value="Undecaprenyl diphosphate synthase"/>
    <property type="match status" value="1"/>
</dbReference>
<evidence type="ECO:0000313" key="2">
    <source>
        <dbReference type="Proteomes" id="UP001281003"/>
    </source>
</evidence>
<protein>
    <submittedName>
        <fullName evidence="1">Uncharacterized protein</fullName>
    </submittedName>
</protein>
<accession>A0AAE0NVI7</accession>
<dbReference type="Proteomes" id="UP001281003">
    <property type="component" value="Unassembled WGS sequence"/>
</dbReference>
<comment type="caution">
    <text evidence="1">The sequence shown here is derived from an EMBL/GenBank/DDBJ whole genome shotgun (WGS) entry which is preliminary data.</text>
</comment>
<evidence type="ECO:0000313" key="1">
    <source>
        <dbReference type="EMBL" id="KAK3388436.1"/>
    </source>
</evidence>
<dbReference type="EMBL" id="JAUTDP010000016">
    <property type="protein sequence ID" value="KAK3388436.1"/>
    <property type="molecule type" value="Genomic_DNA"/>
</dbReference>
<reference evidence="1" key="1">
    <citation type="journal article" date="2023" name="Mol. Phylogenet. Evol.">
        <title>Genome-scale phylogeny and comparative genomics of the fungal order Sordariales.</title>
        <authorList>
            <person name="Hensen N."/>
            <person name="Bonometti L."/>
            <person name="Westerberg I."/>
            <person name="Brannstrom I.O."/>
            <person name="Guillou S."/>
            <person name="Cros-Aarteil S."/>
            <person name="Calhoun S."/>
            <person name="Haridas S."/>
            <person name="Kuo A."/>
            <person name="Mondo S."/>
            <person name="Pangilinan J."/>
            <person name="Riley R."/>
            <person name="LaButti K."/>
            <person name="Andreopoulos B."/>
            <person name="Lipzen A."/>
            <person name="Chen C."/>
            <person name="Yan M."/>
            <person name="Daum C."/>
            <person name="Ng V."/>
            <person name="Clum A."/>
            <person name="Steindorff A."/>
            <person name="Ohm R.A."/>
            <person name="Martin F."/>
            <person name="Silar P."/>
            <person name="Natvig D.O."/>
            <person name="Lalanne C."/>
            <person name="Gautier V."/>
            <person name="Ament-Velasquez S.L."/>
            <person name="Kruys A."/>
            <person name="Hutchinson M.I."/>
            <person name="Powell A.J."/>
            <person name="Barry K."/>
            <person name="Miller A.N."/>
            <person name="Grigoriev I.V."/>
            <person name="Debuchy R."/>
            <person name="Gladieux P."/>
            <person name="Hiltunen Thoren M."/>
            <person name="Johannesson H."/>
        </authorList>
    </citation>
    <scope>NUCLEOTIDE SEQUENCE</scope>
    <source>
        <strain evidence="1">FGSC 1904</strain>
    </source>
</reference>
<sequence length="247" mass="27404">MPRLMPSSWVRWVFPSTSDGGGADCRRRGSLLPTTRPPAVPVFIFFSHLEFFPNFLLFHSPSSKLLALRPNWTPFNFFTLSRVILASHPQFASINRLPTLISNIERRRQLGISPVIVNIPGQRLIASKMDHRTNNTDDSQHPRTAPSDFIDPQLINMPASTPAMAPGRSGLGHLPPQHAQPGQNLQALSVSVPPTGQMLDQQFDPNFGYTGMTDNASPWLNTSRLAHSINKQCFTRPAAPRNTVLTP</sequence>
<gene>
    <name evidence="1" type="ORF">B0T20DRAFT_105818</name>
</gene>
<proteinExistence type="predicted"/>
<dbReference type="GO" id="GO:0016765">
    <property type="term" value="F:transferase activity, transferring alkyl or aryl (other than methyl) groups"/>
    <property type="evidence" value="ECO:0007669"/>
    <property type="project" value="InterPro"/>
</dbReference>
<name>A0AAE0NVI7_SORBR</name>
<organism evidence="1 2">
    <name type="scientific">Sordaria brevicollis</name>
    <dbReference type="NCBI Taxonomy" id="83679"/>
    <lineage>
        <taxon>Eukaryota</taxon>
        <taxon>Fungi</taxon>
        <taxon>Dikarya</taxon>
        <taxon>Ascomycota</taxon>
        <taxon>Pezizomycotina</taxon>
        <taxon>Sordariomycetes</taxon>
        <taxon>Sordariomycetidae</taxon>
        <taxon>Sordariales</taxon>
        <taxon>Sordariaceae</taxon>
        <taxon>Sordaria</taxon>
    </lineage>
</organism>
<dbReference type="AlphaFoldDB" id="A0AAE0NVI7"/>
<keyword evidence="2" id="KW-1185">Reference proteome</keyword>